<sequence>MFIQIINLILSVVVGIVAGACLLRCYMQWFGSQLGAEQRKLIGVYLFPLTNWIVIPLRRVIPSIGLLDTASLLAAYLLVFGKVAILSFLLAGSINVFSLLTTLFDLIDLTLSGLIGLVFVYVILSWLSAGSQTQYIVSLLIGPLLRPIQRMIPKLGALDLSPLILLLVLQILQIVINSFK</sequence>
<protein>
    <submittedName>
        <fullName evidence="2">YggT family protein</fullName>
    </submittedName>
</protein>
<keyword evidence="1" id="KW-0812">Transmembrane</keyword>
<evidence type="ECO:0000313" key="2">
    <source>
        <dbReference type="EMBL" id="XCC56983.1"/>
    </source>
</evidence>
<feature type="transmembrane region" description="Helical" evidence="1">
    <location>
        <begin position="160"/>
        <end position="179"/>
    </location>
</feature>
<keyword evidence="1" id="KW-1133">Transmembrane helix</keyword>
<feature type="transmembrane region" description="Helical" evidence="1">
    <location>
        <begin position="106"/>
        <end position="126"/>
    </location>
</feature>
<dbReference type="EMBL" id="CP099959">
    <property type="protein sequence ID" value="XCC56983.1"/>
    <property type="molecule type" value="Genomic_DNA"/>
</dbReference>
<keyword evidence="1" id="KW-0472">Membrane</keyword>
<dbReference type="RefSeq" id="WP_353437987.1">
    <property type="nucleotide sequence ID" value="NZ_CP099959.1"/>
</dbReference>
<feature type="transmembrane region" description="Helical" evidence="1">
    <location>
        <begin position="6"/>
        <end position="29"/>
    </location>
</feature>
<feature type="transmembrane region" description="Helical" evidence="1">
    <location>
        <begin position="73"/>
        <end position="94"/>
    </location>
</feature>
<dbReference type="AlphaFoldDB" id="A0AAU8A049"/>
<reference evidence="2" key="1">
    <citation type="submission" date="2022-06" db="EMBL/GenBank/DDBJ databases">
        <title>New Polynucleobacter species.</title>
        <authorList>
            <person name="Hahn M.W."/>
        </authorList>
    </citation>
    <scope>NUCLEOTIDE SEQUENCE</scope>
    <source>
        <strain evidence="2">UK-FUSCHL-C3</strain>
    </source>
</reference>
<organism evidence="2">
    <name type="scientific">Polynucleobacter sp. UK-FUSCHL-C3</name>
    <dbReference type="NCBI Taxonomy" id="2955208"/>
    <lineage>
        <taxon>Bacteria</taxon>
        <taxon>Pseudomonadati</taxon>
        <taxon>Pseudomonadota</taxon>
        <taxon>Betaproteobacteria</taxon>
        <taxon>Burkholderiales</taxon>
        <taxon>Burkholderiaceae</taxon>
        <taxon>Polynucleobacter</taxon>
    </lineage>
</organism>
<gene>
    <name evidence="2" type="ORF">NKE59_05635</name>
</gene>
<accession>A0AAU8A049</accession>
<dbReference type="Pfam" id="PF02325">
    <property type="entry name" value="CCB3_YggT"/>
    <property type="match status" value="2"/>
</dbReference>
<evidence type="ECO:0000256" key="1">
    <source>
        <dbReference type="SAM" id="Phobius"/>
    </source>
</evidence>
<feature type="transmembrane region" description="Helical" evidence="1">
    <location>
        <begin position="41"/>
        <end position="61"/>
    </location>
</feature>
<dbReference type="InterPro" id="IPR003425">
    <property type="entry name" value="CCB3/YggT"/>
</dbReference>
<dbReference type="GO" id="GO:0016020">
    <property type="term" value="C:membrane"/>
    <property type="evidence" value="ECO:0007669"/>
    <property type="project" value="InterPro"/>
</dbReference>
<name>A0AAU8A049_9BURK</name>
<proteinExistence type="predicted"/>